<dbReference type="EMBL" id="JBGOSP010000051">
    <property type="protein sequence ID" value="MFA3843089.1"/>
    <property type="molecule type" value="Genomic_DNA"/>
</dbReference>
<evidence type="ECO:0008006" key="3">
    <source>
        <dbReference type="Google" id="ProtNLM"/>
    </source>
</evidence>
<accession>A0ABV4T0S3</accession>
<comment type="caution">
    <text evidence="1">The sequence shown here is derived from an EMBL/GenBank/DDBJ whole genome shotgun (WGS) entry which is preliminary data.</text>
</comment>
<proteinExistence type="predicted"/>
<dbReference type="RefSeq" id="WP_372566955.1">
    <property type="nucleotide sequence ID" value="NZ_JBGOSP010000051.1"/>
</dbReference>
<evidence type="ECO:0000313" key="1">
    <source>
        <dbReference type="EMBL" id="MFA3843089.1"/>
    </source>
</evidence>
<gene>
    <name evidence="1" type="ORF">ACEG43_44360</name>
</gene>
<name>A0ABV4T0S3_9ACTN</name>
<sequence length="83" mass="8981">MARCEDLKSPGGKLAIAQAVARFANGEHGGIVVVGMRGKRIPGGEIINSICPVPVDGRTLRNYQQAIEQHLYPPPDYLDIELV</sequence>
<dbReference type="Proteomes" id="UP001571476">
    <property type="component" value="Unassembled WGS sequence"/>
</dbReference>
<organism evidence="1 2">
    <name type="scientific">Streptomyces aureus</name>
    <dbReference type="NCBI Taxonomy" id="193461"/>
    <lineage>
        <taxon>Bacteria</taxon>
        <taxon>Bacillati</taxon>
        <taxon>Actinomycetota</taxon>
        <taxon>Actinomycetes</taxon>
        <taxon>Kitasatosporales</taxon>
        <taxon>Streptomycetaceae</taxon>
        <taxon>Streptomyces</taxon>
    </lineage>
</organism>
<keyword evidence="2" id="KW-1185">Reference proteome</keyword>
<evidence type="ECO:0000313" key="2">
    <source>
        <dbReference type="Proteomes" id="UP001571476"/>
    </source>
</evidence>
<reference evidence="1 2" key="1">
    <citation type="submission" date="2024-08" db="EMBL/GenBank/DDBJ databases">
        <title>Genome sequence of Streptomyces aureus CACIA-1.46HGO.</title>
        <authorList>
            <person name="Evangelista-Martinez Z."/>
        </authorList>
    </citation>
    <scope>NUCLEOTIDE SEQUENCE [LARGE SCALE GENOMIC DNA]</scope>
    <source>
        <strain evidence="1 2">CACIA-1.46HGO</strain>
    </source>
</reference>
<protein>
    <recommendedName>
        <fullName evidence="3">Schlafen AlbA-2 domain-containing protein</fullName>
    </recommendedName>
</protein>